<evidence type="ECO:0000256" key="7">
    <source>
        <dbReference type="ARBA" id="ARBA00023273"/>
    </source>
</evidence>
<dbReference type="PROSITE" id="PS51450">
    <property type="entry name" value="LRR"/>
    <property type="match status" value="2"/>
</dbReference>
<evidence type="ECO:0000256" key="8">
    <source>
        <dbReference type="ARBA" id="ARBA00049982"/>
    </source>
</evidence>
<dbReference type="AlphaFoldDB" id="A0A6P4Y7L6"/>
<feature type="domain" description="U2A'/phosphoprotein 32 family A C-terminal" evidence="10">
    <location>
        <begin position="128"/>
        <end position="146"/>
    </location>
</feature>
<dbReference type="RefSeq" id="XP_019620418.1">
    <property type="nucleotide sequence ID" value="XM_019764859.1"/>
</dbReference>
<evidence type="ECO:0000256" key="5">
    <source>
        <dbReference type="ARBA" id="ARBA00022737"/>
    </source>
</evidence>
<dbReference type="PANTHER" id="PTHR18849:SF0">
    <property type="entry name" value="CILIA- AND FLAGELLA-ASSOCIATED PROTEIN 410-RELATED"/>
    <property type="match status" value="1"/>
</dbReference>
<evidence type="ECO:0000256" key="1">
    <source>
        <dbReference type="ARBA" id="ARBA00004138"/>
    </source>
</evidence>
<evidence type="ECO:0000256" key="3">
    <source>
        <dbReference type="ARBA" id="ARBA00022490"/>
    </source>
</evidence>
<dbReference type="FunFam" id="3.80.10.10:FF:000052">
    <property type="entry name" value="Leucine rich repeat containing 6"/>
    <property type="match status" value="1"/>
</dbReference>
<reference evidence="12" key="1">
    <citation type="submission" date="2025-08" db="UniProtKB">
        <authorList>
            <consortium name="RefSeq"/>
        </authorList>
    </citation>
    <scope>IDENTIFICATION</scope>
    <source>
        <tissue evidence="12">Gonad</tissue>
    </source>
</reference>
<dbReference type="SMART" id="SM00446">
    <property type="entry name" value="LRRcap"/>
    <property type="match status" value="1"/>
</dbReference>
<evidence type="ECO:0000313" key="11">
    <source>
        <dbReference type="Proteomes" id="UP000515135"/>
    </source>
</evidence>
<evidence type="ECO:0000256" key="2">
    <source>
        <dbReference type="ARBA" id="ARBA00004496"/>
    </source>
</evidence>
<sequence length="187" mass="21980">MVRITEDLIRKRAEHNECEIYSLQEISLHQQGVERIEHLDRWCRDLKILYLQNNVIPKIENVGRLKKLEYLNLALNNVERIENLEGCESLKKLDLTVNFVGELTGVEHLQQNQFLEELYLTGNPCTDFDGYRQYVVTTLPQLKKLDGKVIQKTERILARQDYEAVRKNIIEQQQAYVQKRVLALTAD</sequence>
<dbReference type="Pfam" id="PF14580">
    <property type="entry name" value="LRR_9"/>
    <property type="match status" value="1"/>
</dbReference>
<protein>
    <recommendedName>
        <fullName evidence="9">Leucine-rich repeat-containing protein 6</fullName>
    </recommendedName>
</protein>
<evidence type="ECO:0000259" key="10">
    <source>
        <dbReference type="SMART" id="SM00446"/>
    </source>
</evidence>
<gene>
    <name evidence="12" type="primary">LOC109466973</name>
</gene>
<keyword evidence="4" id="KW-0433">Leucine-rich repeat</keyword>
<dbReference type="OrthoDB" id="10250990at2759"/>
<evidence type="ECO:0000256" key="6">
    <source>
        <dbReference type="ARBA" id="ARBA00023069"/>
    </source>
</evidence>
<dbReference type="SUPFAM" id="SSF52058">
    <property type="entry name" value="L domain-like"/>
    <property type="match status" value="1"/>
</dbReference>
<dbReference type="PANTHER" id="PTHR18849">
    <property type="entry name" value="LEUCINE RICH REPEAT PROTEIN"/>
    <property type="match status" value="1"/>
</dbReference>
<dbReference type="InterPro" id="IPR032675">
    <property type="entry name" value="LRR_dom_sf"/>
</dbReference>
<dbReference type="GO" id="GO:0036158">
    <property type="term" value="P:outer dynein arm assembly"/>
    <property type="evidence" value="ECO:0007669"/>
    <property type="project" value="TreeGrafter"/>
</dbReference>
<keyword evidence="5" id="KW-0677">Repeat</keyword>
<proteinExistence type="inferred from homology"/>
<comment type="similarity">
    <text evidence="8">Belongs to the tilB family.</text>
</comment>
<accession>A0A6P4Y7L6</accession>
<dbReference type="GO" id="GO:0005737">
    <property type="term" value="C:cytoplasm"/>
    <property type="evidence" value="ECO:0007669"/>
    <property type="project" value="UniProtKB-SubCell"/>
</dbReference>
<dbReference type="InterPro" id="IPR003603">
    <property type="entry name" value="U2A'_phosphoprotein32A_C"/>
</dbReference>
<keyword evidence="11" id="KW-1185">Reference proteome</keyword>
<evidence type="ECO:0000313" key="12">
    <source>
        <dbReference type="RefSeq" id="XP_019620418.1"/>
    </source>
</evidence>
<dbReference type="InterPro" id="IPR001611">
    <property type="entry name" value="Leu-rich_rpt"/>
</dbReference>
<keyword evidence="7" id="KW-0966">Cell projection</keyword>
<dbReference type="Gene3D" id="3.80.10.10">
    <property type="entry name" value="Ribonuclease Inhibitor"/>
    <property type="match status" value="1"/>
</dbReference>
<comment type="subcellular location">
    <subcellularLocation>
        <location evidence="1">Cell projection</location>
        <location evidence="1">Cilium</location>
    </subcellularLocation>
    <subcellularLocation>
        <location evidence="2">Cytoplasm</location>
    </subcellularLocation>
</comment>
<evidence type="ECO:0000256" key="4">
    <source>
        <dbReference type="ARBA" id="ARBA00022614"/>
    </source>
</evidence>
<dbReference type="Proteomes" id="UP000515135">
    <property type="component" value="Unplaced"/>
</dbReference>
<keyword evidence="6" id="KW-0969">Cilium</keyword>
<dbReference type="GO" id="GO:0005929">
    <property type="term" value="C:cilium"/>
    <property type="evidence" value="ECO:0007669"/>
    <property type="project" value="UniProtKB-SubCell"/>
</dbReference>
<keyword evidence="3" id="KW-0963">Cytoplasm</keyword>
<evidence type="ECO:0000256" key="9">
    <source>
        <dbReference type="ARBA" id="ARBA00050057"/>
    </source>
</evidence>
<dbReference type="SMART" id="SM00365">
    <property type="entry name" value="LRR_SD22"/>
    <property type="match status" value="2"/>
</dbReference>
<dbReference type="GeneID" id="109466973"/>
<organism evidence="11 12">
    <name type="scientific">Branchiostoma belcheri</name>
    <name type="common">Amphioxus</name>
    <dbReference type="NCBI Taxonomy" id="7741"/>
    <lineage>
        <taxon>Eukaryota</taxon>
        <taxon>Metazoa</taxon>
        <taxon>Chordata</taxon>
        <taxon>Cephalochordata</taxon>
        <taxon>Leptocardii</taxon>
        <taxon>Amphioxiformes</taxon>
        <taxon>Branchiostomatidae</taxon>
        <taxon>Branchiostoma</taxon>
    </lineage>
</organism>
<dbReference type="KEGG" id="bbel:109466973"/>
<name>A0A6P4Y7L6_BRABE</name>